<reference evidence="2 3" key="1">
    <citation type="submission" date="2018-06" db="EMBL/GenBank/DDBJ databases">
        <title>Genomic Encyclopedia of Archaeal and Bacterial Type Strains, Phase II (KMG-II): from individual species to whole genera.</title>
        <authorList>
            <person name="Goeker M."/>
        </authorList>
    </citation>
    <scope>NUCLEOTIDE SEQUENCE [LARGE SCALE GENOMIC DNA]</scope>
    <source>
        <strain evidence="2 3">KACC 16626</strain>
    </source>
</reference>
<dbReference type="InterPro" id="IPR016181">
    <property type="entry name" value="Acyl_CoA_acyltransferase"/>
</dbReference>
<keyword evidence="3" id="KW-1185">Reference proteome</keyword>
<dbReference type="PROSITE" id="PS51186">
    <property type="entry name" value="GNAT"/>
    <property type="match status" value="1"/>
</dbReference>
<keyword evidence="2" id="KW-0808">Transferase</keyword>
<dbReference type="AlphaFoldDB" id="A0A318TRB5"/>
<dbReference type="SUPFAM" id="SSF55729">
    <property type="entry name" value="Acyl-CoA N-acyltransferases (Nat)"/>
    <property type="match status" value="1"/>
</dbReference>
<feature type="domain" description="N-acetyltransferase" evidence="1">
    <location>
        <begin position="1"/>
        <end position="138"/>
    </location>
</feature>
<sequence>MEIREIRSIEELEKMQQLEVEVWGHPPIPIHQTLTAIKNGGIVVGAFEGEKLVGVSYSFPGYKKGKVHLTSHILGISKNVREKGIGEALKWEQRKIAIERGYDMMLWTYDPLETRNGYLNLTKLHTICDTYIENCYGEMQDGLNKGLPSDRFEVNWHLTSKYVEKKHAIDLTKASIVAPYKMNDLNFPVLAEVNSQLLLEEDVYLLPVPQSFQQLKATDPKLALDWRLKTRSLIQMLFSNGYAAVRLEKGKDVHYYQFIKRELIELT</sequence>
<organism evidence="2 3">
    <name type="scientific">Ureibacillus chungkukjangi</name>
    <dbReference type="NCBI Taxonomy" id="1202712"/>
    <lineage>
        <taxon>Bacteria</taxon>
        <taxon>Bacillati</taxon>
        <taxon>Bacillota</taxon>
        <taxon>Bacilli</taxon>
        <taxon>Bacillales</taxon>
        <taxon>Caryophanaceae</taxon>
        <taxon>Ureibacillus</taxon>
    </lineage>
</organism>
<evidence type="ECO:0000313" key="3">
    <source>
        <dbReference type="Proteomes" id="UP000247416"/>
    </source>
</evidence>
<gene>
    <name evidence="2" type="ORF">BJ095_11073</name>
</gene>
<dbReference type="Gene3D" id="3.40.630.30">
    <property type="match status" value="1"/>
</dbReference>
<evidence type="ECO:0000259" key="1">
    <source>
        <dbReference type="PROSITE" id="PS51186"/>
    </source>
</evidence>
<name>A0A318TRB5_9BACL</name>
<dbReference type="PANTHER" id="PTHR41700">
    <property type="entry name" value="GCN5-RELATED N-ACETYLTRANSFERASE"/>
    <property type="match status" value="1"/>
</dbReference>
<proteinExistence type="predicted"/>
<dbReference type="PANTHER" id="PTHR41700:SF1">
    <property type="entry name" value="N-ACETYLTRANSFERASE DOMAIN-CONTAINING PROTEIN"/>
    <property type="match status" value="1"/>
</dbReference>
<accession>A0A318TRB5</accession>
<protein>
    <submittedName>
        <fullName evidence="2">Putative GNAT superfamily acetyltransferase</fullName>
    </submittedName>
</protein>
<dbReference type="EMBL" id="QJTJ01000010">
    <property type="protein sequence ID" value="PYF06370.1"/>
    <property type="molecule type" value="Genomic_DNA"/>
</dbReference>
<dbReference type="GO" id="GO:0016747">
    <property type="term" value="F:acyltransferase activity, transferring groups other than amino-acyl groups"/>
    <property type="evidence" value="ECO:0007669"/>
    <property type="project" value="InterPro"/>
</dbReference>
<dbReference type="InterPro" id="IPR038764">
    <property type="entry name" value="GNAT_N_AcTrfase_prd"/>
</dbReference>
<dbReference type="Proteomes" id="UP000247416">
    <property type="component" value="Unassembled WGS sequence"/>
</dbReference>
<dbReference type="InterPro" id="IPR000182">
    <property type="entry name" value="GNAT_dom"/>
</dbReference>
<comment type="caution">
    <text evidence="2">The sequence shown here is derived from an EMBL/GenBank/DDBJ whole genome shotgun (WGS) entry which is preliminary data.</text>
</comment>
<evidence type="ECO:0000313" key="2">
    <source>
        <dbReference type="EMBL" id="PYF06370.1"/>
    </source>
</evidence>
<dbReference type="RefSeq" id="WP_248283776.1">
    <property type="nucleotide sequence ID" value="NZ_CP085009.1"/>
</dbReference>